<organism evidence="3 4">
    <name type="scientific">Nonlabens marinus S1-08</name>
    <dbReference type="NCBI Taxonomy" id="1454201"/>
    <lineage>
        <taxon>Bacteria</taxon>
        <taxon>Pseudomonadati</taxon>
        <taxon>Bacteroidota</taxon>
        <taxon>Flavobacteriia</taxon>
        <taxon>Flavobacteriales</taxon>
        <taxon>Flavobacteriaceae</taxon>
        <taxon>Nonlabens</taxon>
    </lineage>
</organism>
<accession>W8VP50</accession>
<keyword evidence="4" id="KW-1185">Reference proteome</keyword>
<keyword evidence="2" id="KW-1133">Transmembrane helix</keyword>
<gene>
    <name evidence="3" type="ORF">NMS_0825</name>
</gene>
<dbReference type="Proteomes" id="UP000031760">
    <property type="component" value="Chromosome"/>
</dbReference>
<feature type="transmembrane region" description="Helical" evidence="2">
    <location>
        <begin position="12"/>
        <end position="33"/>
    </location>
</feature>
<evidence type="ECO:0000313" key="3">
    <source>
        <dbReference type="EMBL" id="BAO54834.1"/>
    </source>
</evidence>
<dbReference type="HOGENOM" id="CLU_2181141_0_0_10"/>
<sequence>MKVAIDSSHKLILAFFLLIALLFLSVALSIYLGDLVGNLALGYIIVGLFYIVITLLCAAFLKPVLRKIILRRASISYFNDDSKRSVEEVVNTAPTTKTDTKDEEFESLH</sequence>
<evidence type="ECO:0000256" key="2">
    <source>
        <dbReference type="SAM" id="Phobius"/>
    </source>
</evidence>
<name>W8VP50_9FLAO</name>
<evidence type="ECO:0000313" key="4">
    <source>
        <dbReference type="Proteomes" id="UP000031760"/>
    </source>
</evidence>
<dbReference type="STRING" id="1454201.NMS_0825"/>
<reference evidence="3 4" key="1">
    <citation type="journal article" date="2014" name="Proc. Natl. Acad. Sci. U.S.A.">
        <title>Functional characterization of flavobacteria rhodopsins reveals a unique class of light-driven chloride pump in bacteria.</title>
        <authorList>
            <person name="Yoshizawa S."/>
            <person name="Kumagai Y."/>
            <person name="Kim H."/>
            <person name="Ogura Y."/>
            <person name="Hayashi T."/>
            <person name="Iwasaki W."/>
            <person name="DeLong E.F."/>
            <person name="Kogure K."/>
        </authorList>
    </citation>
    <scope>NUCLEOTIDE SEQUENCE [LARGE SCALE GENOMIC DNA]</scope>
    <source>
        <strain evidence="3 4">S1-08</strain>
    </source>
</reference>
<dbReference type="KEGG" id="nmf:NMS_0825"/>
<keyword evidence="2" id="KW-0812">Transmembrane</keyword>
<feature type="region of interest" description="Disordered" evidence="1">
    <location>
        <begin position="84"/>
        <end position="109"/>
    </location>
</feature>
<dbReference type="AlphaFoldDB" id="W8VP50"/>
<proteinExistence type="predicted"/>
<protein>
    <submittedName>
        <fullName evidence="3">Uncharacterized protein</fullName>
    </submittedName>
</protein>
<feature type="transmembrane region" description="Helical" evidence="2">
    <location>
        <begin position="39"/>
        <end position="61"/>
    </location>
</feature>
<dbReference type="EMBL" id="AP014548">
    <property type="protein sequence ID" value="BAO54834.1"/>
    <property type="molecule type" value="Genomic_DNA"/>
</dbReference>
<evidence type="ECO:0000256" key="1">
    <source>
        <dbReference type="SAM" id="MobiDB-lite"/>
    </source>
</evidence>
<keyword evidence="2" id="KW-0472">Membrane</keyword>